<evidence type="ECO:0000256" key="1">
    <source>
        <dbReference type="SAM" id="MobiDB-lite"/>
    </source>
</evidence>
<feature type="compositionally biased region" description="Basic and acidic residues" evidence="1">
    <location>
        <begin position="686"/>
        <end position="698"/>
    </location>
</feature>
<evidence type="ECO:0000313" key="3">
    <source>
        <dbReference type="Proteomes" id="UP000480548"/>
    </source>
</evidence>
<feature type="compositionally biased region" description="Acidic residues" evidence="1">
    <location>
        <begin position="674"/>
        <end position="685"/>
    </location>
</feature>
<name>A0A7C8JVB6_ORBOL</name>
<feature type="region of interest" description="Disordered" evidence="1">
    <location>
        <begin position="119"/>
        <end position="165"/>
    </location>
</feature>
<comment type="caution">
    <text evidence="2">The sequence shown here is derived from an EMBL/GenBank/DDBJ whole genome shotgun (WGS) entry which is preliminary data.</text>
</comment>
<proteinExistence type="predicted"/>
<gene>
    <name evidence="2" type="ORF">TWF703_006615</name>
</gene>
<feature type="region of interest" description="Disordered" evidence="1">
    <location>
        <begin position="655"/>
        <end position="698"/>
    </location>
</feature>
<dbReference type="Proteomes" id="UP000480548">
    <property type="component" value="Unassembled WGS sequence"/>
</dbReference>
<evidence type="ECO:0000313" key="2">
    <source>
        <dbReference type="EMBL" id="KAF3133901.1"/>
    </source>
</evidence>
<reference evidence="2 3" key="1">
    <citation type="submission" date="2019-06" db="EMBL/GenBank/DDBJ databases">
        <authorList>
            <person name="Palmer J.M."/>
        </authorList>
    </citation>
    <scope>NUCLEOTIDE SEQUENCE [LARGE SCALE GENOMIC DNA]</scope>
    <source>
        <strain evidence="2 3">TWF703</strain>
    </source>
</reference>
<feature type="compositionally biased region" description="Basic and acidic residues" evidence="1">
    <location>
        <begin position="119"/>
        <end position="128"/>
    </location>
</feature>
<dbReference type="EMBL" id="WIQZ01000038">
    <property type="protein sequence ID" value="KAF3133901.1"/>
    <property type="molecule type" value="Genomic_DNA"/>
</dbReference>
<feature type="compositionally biased region" description="Basic and acidic residues" evidence="1">
    <location>
        <begin position="138"/>
        <end position="148"/>
    </location>
</feature>
<organism evidence="2 3">
    <name type="scientific">Orbilia oligospora</name>
    <name type="common">Nematode-trapping fungus</name>
    <name type="synonym">Arthrobotrys oligospora</name>
    <dbReference type="NCBI Taxonomy" id="2813651"/>
    <lineage>
        <taxon>Eukaryota</taxon>
        <taxon>Fungi</taxon>
        <taxon>Dikarya</taxon>
        <taxon>Ascomycota</taxon>
        <taxon>Pezizomycotina</taxon>
        <taxon>Orbiliomycetes</taxon>
        <taxon>Orbiliales</taxon>
        <taxon>Orbiliaceae</taxon>
        <taxon>Orbilia</taxon>
    </lineage>
</organism>
<accession>A0A7C8JVB6</accession>
<sequence>MSYAHISAEKAVKYHAIMSTDKNVLLPVKLDAFMLNRETCNGGPEDAKIAAITQPNYTFLRPRDYIVQNDIIDHVDLHNLTPAEINPRVKDLGTGAWRENRLGIYLHWILPRPYRSGVARDPEADKSLPKPKPPENPNDPKDPKEPDQPKPNPHQPNPDHAAPTFLEAPNRWLVIRRLKRKVPADADLPDVQAWVVEGDRLRNIDNLPADIDLQVDVSPFITSSVNLAEVQDLKKISIEQQAEIFIGYKEDATTWSEDLEKKYPRVRLSILNSTNQLFPDFQSHCGNVFSLLDTFQYGPKGSNYLSEAAADYYVFGWHSDPARDPFADTQRKRRDILASLNMMLNDDKNDGWLDAAVRSNTLCHGALYNVEWAREKNPENFTVPANKTSQTLMKKMPVSIGVTPMDALLAYVEAQNPNDEPTELEKDLYCLRRLLRAQDESVDSQLKIEDEVHTYNYAHFHGGARYYYPQADTKAPKQPTDLEIAALRDVNGIQQLTDLLGRRMKQLQSQLFAQWWRFITDYKNKKGEHNDTYIKDVTAIRKEYYTLKNYIKPLATALAKRKEDLELKELTTAVYPEFHQQMNPDIFISGIDSGWAHDFLKKLRIRLDGQTLGIPAAQTLTQGIVGDYKLNKLPGYLQDSATALIQEFLVLAPDQQDAPPKEGTFPPLYHDQGDPEENSGDDDKDPPEPPEPKAWRDRWGSTQGWFPLFLEWEVEYVHIPYQHWKLDTMKARLSPLDKTRFGILDDLAGVKVQDRRMLSGRVLLLPQPSFSLKGQIERLISSVPKETLDKDLPEAKRTRLLNRIYELPFLSAPLAGFTEHLRTNSCGTHIKPTVRLPGYELVPMRDARLAALGAQITDDDLVLMGTESDLTPYGFSVPVPQNGYSAFKPVIHGQARFTKINIIDKFGQAIHAVNPEYTGEKKPIHPYIGEFYEPQLKEDKKSPNVVDRELSVEGTETPEDEPTEYFQLPPQINQPARLNAAFVTYNSGDQFWQPTPEWKSPVWGWLVVNYVDSGLQLFLPDGTFYREVRLTAFNNGDANETTWLPFKPPAQSPPNTGPLDELLARLRNQDYLNSFIGMINTALSNQTSSTPSAYSQYVNCLVGRPLALVTAAWSLELAEDENRNQSTFQPDSEIKNRERTLLSGDKKPLNNQYQFPIKLGDKSRISDGMIGYFKAKGDNPQEGSFYNLDEIYSYFPPSSQGSKSPVIPITTENYPRVRAFWQNPQNYFDPGKKDPVKCQEFIKDRCMQYKDNVFGAIIDPFLPFNAYSGLLPTESLKLLPWIWESALVKMTAFFHFGPVIIPKNVPDFQEDCELGYQYNLDPAKKDPQKVKDSIDLPALDIAEWNWLQPYNYNDPKTKLDRQAFMAVGINRVDSKPKFEKGPYTAVEGYLQMKSTIVKDKGK</sequence>
<protein>
    <submittedName>
        <fullName evidence="2">Uncharacterized protein</fullName>
    </submittedName>
</protein>